<evidence type="ECO:0000256" key="1">
    <source>
        <dbReference type="SAM" id="Phobius"/>
    </source>
</evidence>
<dbReference type="Gene3D" id="1.10.1200.10">
    <property type="entry name" value="ACP-like"/>
    <property type="match status" value="1"/>
</dbReference>
<accession>A0A2S1B7N3</accession>
<feature type="transmembrane region" description="Helical" evidence="1">
    <location>
        <begin position="118"/>
        <end position="138"/>
    </location>
</feature>
<evidence type="ECO:0008006" key="4">
    <source>
        <dbReference type="Google" id="ProtNLM"/>
    </source>
</evidence>
<gene>
    <name evidence="2" type="ORF">CA606_20330</name>
</gene>
<name>A0A2S1B7N3_CAUVI</name>
<evidence type="ECO:0000313" key="2">
    <source>
        <dbReference type="EMBL" id="AWC68676.1"/>
    </source>
</evidence>
<protein>
    <recommendedName>
        <fullName evidence="4">Acyl carrier protein</fullName>
    </recommendedName>
</protein>
<reference evidence="3" key="1">
    <citation type="submission" date="2017-09" db="EMBL/GenBank/DDBJ databases">
        <title>Genome evolution observed in wild isolates of Caulobacter crescentus.</title>
        <authorList>
            <person name="Ely B."/>
            <person name="Wilson K."/>
            <person name="Scott D."/>
        </authorList>
    </citation>
    <scope>NUCLEOTIDE SEQUENCE [LARGE SCALE GENOMIC DNA]</scope>
    <source>
        <strain evidence="3">CB13b1a</strain>
    </source>
</reference>
<keyword evidence="1" id="KW-1133">Transmembrane helix</keyword>
<dbReference type="RefSeq" id="WP_181242599.1">
    <property type="nucleotide sequence ID" value="NZ_CP023315.3"/>
</dbReference>
<dbReference type="SUPFAM" id="SSF47336">
    <property type="entry name" value="ACP-like"/>
    <property type="match status" value="1"/>
</dbReference>
<dbReference type="Proteomes" id="UP000217311">
    <property type="component" value="Chromosome"/>
</dbReference>
<organism evidence="2 3">
    <name type="scientific">Caulobacter vibrioides</name>
    <name type="common">Caulobacter crescentus</name>
    <dbReference type="NCBI Taxonomy" id="155892"/>
    <lineage>
        <taxon>Bacteria</taxon>
        <taxon>Pseudomonadati</taxon>
        <taxon>Pseudomonadota</taxon>
        <taxon>Alphaproteobacteria</taxon>
        <taxon>Caulobacterales</taxon>
        <taxon>Caulobacteraceae</taxon>
        <taxon>Caulobacter</taxon>
    </lineage>
</organism>
<dbReference type="InterPro" id="IPR036736">
    <property type="entry name" value="ACP-like_sf"/>
</dbReference>
<dbReference type="AlphaFoldDB" id="A0A2S1B7N3"/>
<sequence length="234" mass="24676">MSNTLGLDDDLDPVEAVVSLERAFGLRISDTEGAACRTVGDIYDLLQSRFAGKIGEPGACMTSMTFYRLRRSLRVMRPEGDWRPDTVLKAYVGWNARAFLATLGRASDLRMPEPNGRWVGGVGSILVLLAIIGVAIAGIKGAPILGLTSVAMLVVGAVLLRIDPGALPEDCTTLGGLAVKVGALNYGTLADAGGAVRPNDLWGAMVEVLSAQSDLPASEIRRDTLILQSALARV</sequence>
<proteinExistence type="predicted"/>
<evidence type="ECO:0000313" key="3">
    <source>
        <dbReference type="Proteomes" id="UP000217311"/>
    </source>
</evidence>
<keyword evidence="1" id="KW-0472">Membrane</keyword>
<keyword evidence="1" id="KW-0812">Transmembrane</keyword>
<feature type="transmembrane region" description="Helical" evidence="1">
    <location>
        <begin position="144"/>
        <end position="162"/>
    </location>
</feature>
<dbReference type="EMBL" id="CP023315">
    <property type="protein sequence ID" value="AWC68676.1"/>
    <property type="molecule type" value="Genomic_DNA"/>
</dbReference>